<dbReference type="AlphaFoldDB" id="A0A841AK38"/>
<dbReference type="EMBL" id="JACHMJ010000001">
    <property type="protein sequence ID" value="MBB5842322.1"/>
    <property type="molecule type" value="Genomic_DNA"/>
</dbReference>
<dbReference type="InterPro" id="IPR025339">
    <property type="entry name" value="DUF4245"/>
</dbReference>
<sequence length="226" mass="24194">MANKTPVTTRVKPPAIVAELGRPETPEETAARKAENSRKHRANQTLRNLIWSLVASVGLMLLLVIVVVRPSQPAAEPVDYATVAEQAQPGIDEPLAVPVLPPQWAANSADLGEAQDGISTWYIGFITPAEQFVALSQGIGANPTWLNTLLDQNLPTGTETVDGIEWTLYDHRDAEDPGNLAYAMVAEAGESTFVLYGTADSNEFRTIAGSLSTDIQNSIDAAEGTE</sequence>
<keyword evidence="1" id="KW-0812">Transmembrane</keyword>
<dbReference type="RefSeq" id="WP_184233590.1">
    <property type="nucleotide sequence ID" value="NZ_JACHMJ010000001.1"/>
</dbReference>
<evidence type="ECO:0000313" key="2">
    <source>
        <dbReference type="EMBL" id="MBB5842322.1"/>
    </source>
</evidence>
<keyword evidence="1" id="KW-1133">Transmembrane helix</keyword>
<keyword evidence="1" id="KW-0472">Membrane</keyword>
<evidence type="ECO:0008006" key="4">
    <source>
        <dbReference type="Google" id="ProtNLM"/>
    </source>
</evidence>
<name>A0A841AK38_9MICO</name>
<dbReference type="Pfam" id="PF14030">
    <property type="entry name" value="DUF4245"/>
    <property type="match status" value="1"/>
</dbReference>
<protein>
    <recommendedName>
        <fullName evidence="4">DUF4245 domain-containing protein</fullName>
    </recommendedName>
</protein>
<dbReference type="Proteomes" id="UP000536685">
    <property type="component" value="Unassembled WGS sequence"/>
</dbReference>
<proteinExistence type="predicted"/>
<accession>A0A841AK38</accession>
<keyword evidence="3" id="KW-1185">Reference proteome</keyword>
<organism evidence="2 3">
    <name type="scientific">Conyzicola lurida</name>
    <dbReference type="NCBI Taxonomy" id="1172621"/>
    <lineage>
        <taxon>Bacteria</taxon>
        <taxon>Bacillati</taxon>
        <taxon>Actinomycetota</taxon>
        <taxon>Actinomycetes</taxon>
        <taxon>Micrococcales</taxon>
        <taxon>Microbacteriaceae</taxon>
        <taxon>Conyzicola</taxon>
    </lineage>
</organism>
<evidence type="ECO:0000256" key="1">
    <source>
        <dbReference type="SAM" id="Phobius"/>
    </source>
</evidence>
<reference evidence="2 3" key="1">
    <citation type="submission" date="2020-08" db="EMBL/GenBank/DDBJ databases">
        <title>Sequencing the genomes of 1000 actinobacteria strains.</title>
        <authorList>
            <person name="Klenk H.-P."/>
        </authorList>
    </citation>
    <scope>NUCLEOTIDE SEQUENCE [LARGE SCALE GENOMIC DNA]</scope>
    <source>
        <strain evidence="2 3">DSM 105784</strain>
    </source>
</reference>
<gene>
    <name evidence="2" type="ORF">HD599_000645</name>
</gene>
<feature type="transmembrane region" description="Helical" evidence="1">
    <location>
        <begin position="48"/>
        <end position="68"/>
    </location>
</feature>
<comment type="caution">
    <text evidence="2">The sequence shown here is derived from an EMBL/GenBank/DDBJ whole genome shotgun (WGS) entry which is preliminary data.</text>
</comment>
<evidence type="ECO:0000313" key="3">
    <source>
        <dbReference type="Proteomes" id="UP000536685"/>
    </source>
</evidence>